<proteinExistence type="predicted"/>
<evidence type="ECO:0000313" key="2">
    <source>
        <dbReference type="Proteomes" id="UP000031563"/>
    </source>
</evidence>
<dbReference type="InterPro" id="IPR053745">
    <property type="entry name" value="Viral_Tail_Comp_sf"/>
</dbReference>
<dbReference type="RefSeq" id="WP_039237294.1">
    <property type="nucleotide sequence ID" value="NZ_JWIR02000046.1"/>
</dbReference>
<accession>A0A0F5I0I0</accession>
<dbReference type="InterPro" id="IPR021508">
    <property type="entry name" value="Gp17-like"/>
</dbReference>
<sequence>MTYETALWPLQQVIFQRLSSDPVLSGMVTGVFDHVPENQPFPYVVIGEPSELPFDTKSTFGEEISLVLHVWSDYAGKKEAYNILEACQKALAYRLEVDGFKLLRVERAGKQVFDDIDPRIKHGVLRMRYTINNL</sequence>
<comment type="caution">
    <text evidence="1">The sequence shown here is derived from an EMBL/GenBank/DDBJ whole genome shotgun (WGS) entry which is preliminary data.</text>
</comment>
<evidence type="ECO:0000313" key="1">
    <source>
        <dbReference type="EMBL" id="KKB38582.1"/>
    </source>
</evidence>
<dbReference type="EMBL" id="JWIR02000046">
    <property type="protein sequence ID" value="KKB38582.1"/>
    <property type="molecule type" value="Genomic_DNA"/>
</dbReference>
<accession>A0A0F5HMN4</accession>
<reference evidence="1" key="1">
    <citation type="submission" date="2015-02" db="EMBL/GenBank/DDBJ databases">
        <title>Genome Assembly of Bacillaceae bacterium MTCC 8252.</title>
        <authorList>
            <person name="Verma A."/>
            <person name="Khatri I."/>
            <person name="Mual P."/>
            <person name="Subramanian S."/>
            <person name="Krishnamurthi S."/>
        </authorList>
    </citation>
    <scope>NUCLEOTIDE SEQUENCE [LARGE SCALE GENOMIC DNA]</scope>
    <source>
        <strain evidence="1">MTCC 8252</strain>
    </source>
</reference>
<keyword evidence="2" id="KW-1185">Reference proteome</keyword>
<dbReference type="AlphaFoldDB" id="A0A0F5HMN4"/>
<organism evidence="1 2">
    <name type="scientific">Bacillus thermotolerans</name>
    <name type="common">Quasibacillus thermotolerans</name>
    <dbReference type="NCBI Taxonomy" id="1221996"/>
    <lineage>
        <taxon>Bacteria</taxon>
        <taxon>Bacillati</taxon>
        <taxon>Bacillota</taxon>
        <taxon>Bacilli</taxon>
        <taxon>Bacillales</taxon>
        <taxon>Bacillaceae</taxon>
        <taxon>Bacillus</taxon>
    </lineage>
</organism>
<dbReference type="STRING" id="1221996.QY95_02580"/>
<dbReference type="Gene3D" id="3.30.2000.30">
    <property type="match status" value="1"/>
</dbReference>
<dbReference type="Pfam" id="PF11367">
    <property type="entry name" value="Tail_completion_gp17"/>
    <property type="match status" value="1"/>
</dbReference>
<gene>
    <name evidence="1" type="ORF">QY95_02580</name>
</gene>
<dbReference type="Proteomes" id="UP000031563">
    <property type="component" value="Unassembled WGS sequence"/>
</dbReference>
<name>A0A0F5HMN4_BACTR</name>
<dbReference type="OrthoDB" id="2880980at2"/>
<protein>
    <submittedName>
        <fullName evidence="1">Phage protein</fullName>
    </submittedName>
</protein>